<keyword evidence="1" id="KW-1133">Transmembrane helix</keyword>
<accession>A0A1Z4LNY1</accession>
<keyword evidence="3" id="KW-1185">Reference proteome</keyword>
<evidence type="ECO:0000256" key="1">
    <source>
        <dbReference type="SAM" id="Phobius"/>
    </source>
</evidence>
<dbReference type="EMBL" id="AP018227">
    <property type="protein sequence ID" value="BAY82927.1"/>
    <property type="molecule type" value="Genomic_DNA"/>
</dbReference>
<proteinExistence type="predicted"/>
<evidence type="ECO:0008006" key="4">
    <source>
        <dbReference type="Google" id="ProtNLM"/>
    </source>
</evidence>
<dbReference type="AlphaFoldDB" id="A0A1Z4LNY1"/>
<dbReference type="Proteomes" id="UP000218418">
    <property type="component" value="Chromosome"/>
</dbReference>
<keyword evidence="1" id="KW-0812">Transmembrane</keyword>
<protein>
    <recommendedName>
        <fullName evidence="4">Recombinase RecR</fullName>
    </recommendedName>
</protein>
<keyword evidence="1" id="KW-0472">Membrane</keyword>
<name>A0A1Z4LNY1_9CYAN</name>
<feature type="transmembrane region" description="Helical" evidence="1">
    <location>
        <begin position="13"/>
        <end position="36"/>
    </location>
</feature>
<sequence length="53" mass="5875">MTTYILFDEALHILVKAFLASVMLLLTISGIGLAVIETIEKESSDNASPKYFR</sequence>
<reference evidence="2 3" key="1">
    <citation type="submission" date="2017-06" db="EMBL/GenBank/DDBJ databases">
        <title>Genome sequencing of cyanobaciteial culture collection at National Institute for Environmental Studies (NIES).</title>
        <authorList>
            <person name="Hirose Y."/>
            <person name="Shimura Y."/>
            <person name="Fujisawa T."/>
            <person name="Nakamura Y."/>
            <person name="Kawachi M."/>
        </authorList>
    </citation>
    <scope>NUCLEOTIDE SEQUENCE [LARGE SCALE GENOMIC DNA]</scope>
    <source>
        <strain evidence="2 3">NIES-267</strain>
    </source>
</reference>
<gene>
    <name evidence="2" type="ORF">NIES267_24130</name>
</gene>
<organism evidence="2 3">
    <name type="scientific">Calothrix parasitica NIES-267</name>
    <dbReference type="NCBI Taxonomy" id="1973488"/>
    <lineage>
        <taxon>Bacteria</taxon>
        <taxon>Bacillati</taxon>
        <taxon>Cyanobacteriota</taxon>
        <taxon>Cyanophyceae</taxon>
        <taxon>Nostocales</taxon>
        <taxon>Calotrichaceae</taxon>
        <taxon>Calothrix</taxon>
    </lineage>
</organism>
<evidence type="ECO:0000313" key="2">
    <source>
        <dbReference type="EMBL" id="BAY82927.1"/>
    </source>
</evidence>
<evidence type="ECO:0000313" key="3">
    <source>
        <dbReference type="Proteomes" id="UP000218418"/>
    </source>
</evidence>